<comment type="caution">
    <text evidence="3">The sequence shown here is derived from an EMBL/GenBank/DDBJ whole genome shotgun (WGS) entry which is preliminary data.</text>
</comment>
<sequence>MKHRIGRVEQEINKEVTDILLKRVRDPRVDGVTITGVDLTGDLQHCKIYYSILSDKASDVEKAQAGLDKANGLIRRELGQRIKIYKIPELTFLQDKSVQYGERIDELIRQLHETEK</sequence>
<comment type="function">
    <text evidence="2">One of several proteins that assist in the late maturation steps of the functional core of the 30S ribosomal subunit. Associates with free 30S ribosomal subunits (but not with 30S subunits that are part of 70S ribosomes or polysomes). Required for efficient processing of 16S rRNA. May interact with the 5'-terminal helix region of 16S rRNA.</text>
</comment>
<comment type="subcellular location">
    <subcellularLocation>
        <location evidence="2">Cytoplasm</location>
    </subcellularLocation>
</comment>
<dbReference type="PANTHER" id="PTHR33515:SF1">
    <property type="entry name" value="RIBOSOME-BINDING FACTOR A, CHLOROPLASTIC-RELATED"/>
    <property type="match status" value="1"/>
</dbReference>
<dbReference type="NCBIfam" id="TIGR00082">
    <property type="entry name" value="rbfA"/>
    <property type="match status" value="1"/>
</dbReference>
<name>A0ABW4J8Z9_9LACO</name>
<dbReference type="Pfam" id="PF02033">
    <property type="entry name" value="RBFA"/>
    <property type="match status" value="1"/>
</dbReference>
<keyword evidence="4" id="KW-1185">Reference proteome</keyword>
<dbReference type="SUPFAM" id="SSF89919">
    <property type="entry name" value="Ribosome-binding factor A, RbfA"/>
    <property type="match status" value="1"/>
</dbReference>
<dbReference type="Gene3D" id="3.30.300.20">
    <property type="match status" value="1"/>
</dbReference>
<dbReference type="InterPro" id="IPR023799">
    <property type="entry name" value="RbfA_dom_sf"/>
</dbReference>
<protein>
    <recommendedName>
        <fullName evidence="2">Ribosome-binding factor A</fullName>
    </recommendedName>
</protein>
<dbReference type="PROSITE" id="PS01319">
    <property type="entry name" value="RBFA"/>
    <property type="match status" value="1"/>
</dbReference>
<dbReference type="InterPro" id="IPR015946">
    <property type="entry name" value="KH_dom-like_a/b"/>
</dbReference>
<dbReference type="InterPro" id="IPR000238">
    <property type="entry name" value="RbfA"/>
</dbReference>
<keyword evidence="2" id="KW-0963">Cytoplasm</keyword>
<dbReference type="HAMAP" id="MF_00003">
    <property type="entry name" value="RbfA"/>
    <property type="match status" value="1"/>
</dbReference>
<dbReference type="PANTHER" id="PTHR33515">
    <property type="entry name" value="RIBOSOME-BINDING FACTOR A, CHLOROPLASTIC-RELATED"/>
    <property type="match status" value="1"/>
</dbReference>
<organism evidence="3 4">
    <name type="scientific">Agrilactobacillus yilanensis</name>
    <dbReference type="NCBI Taxonomy" id="2485997"/>
    <lineage>
        <taxon>Bacteria</taxon>
        <taxon>Bacillati</taxon>
        <taxon>Bacillota</taxon>
        <taxon>Bacilli</taxon>
        <taxon>Lactobacillales</taxon>
        <taxon>Lactobacillaceae</taxon>
        <taxon>Agrilactobacillus</taxon>
    </lineage>
</organism>
<proteinExistence type="inferred from homology"/>
<reference evidence="4" key="1">
    <citation type="journal article" date="2019" name="Int. J. Syst. Evol. Microbiol.">
        <title>The Global Catalogue of Microorganisms (GCM) 10K type strain sequencing project: providing services to taxonomists for standard genome sequencing and annotation.</title>
        <authorList>
            <consortium name="The Broad Institute Genomics Platform"/>
            <consortium name="The Broad Institute Genome Sequencing Center for Infectious Disease"/>
            <person name="Wu L."/>
            <person name="Ma J."/>
        </authorList>
    </citation>
    <scope>NUCLEOTIDE SEQUENCE [LARGE SCALE GENOMIC DNA]</scope>
    <source>
        <strain evidence="4">CCM 8896</strain>
    </source>
</reference>
<accession>A0ABW4J8Z9</accession>
<dbReference type="RefSeq" id="WP_191988479.1">
    <property type="nucleotide sequence ID" value="NZ_JBHTOP010000026.1"/>
</dbReference>
<evidence type="ECO:0000256" key="2">
    <source>
        <dbReference type="HAMAP-Rule" id="MF_00003"/>
    </source>
</evidence>
<dbReference type="Proteomes" id="UP001597267">
    <property type="component" value="Unassembled WGS sequence"/>
</dbReference>
<comment type="similarity">
    <text evidence="2">Belongs to the RbfA family.</text>
</comment>
<evidence type="ECO:0000313" key="3">
    <source>
        <dbReference type="EMBL" id="MFD1672851.1"/>
    </source>
</evidence>
<dbReference type="InterPro" id="IPR020053">
    <property type="entry name" value="Ribosome-bd_factorA_CS"/>
</dbReference>
<dbReference type="EMBL" id="JBHTOP010000026">
    <property type="protein sequence ID" value="MFD1672851.1"/>
    <property type="molecule type" value="Genomic_DNA"/>
</dbReference>
<evidence type="ECO:0000313" key="4">
    <source>
        <dbReference type="Proteomes" id="UP001597267"/>
    </source>
</evidence>
<keyword evidence="1 2" id="KW-0690">Ribosome biogenesis</keyword>
<evidence type="ECO:0000256" key="1">
    <source>
        <dbReference type="ARBA" id="ARBA00022517"/>
    </source>
</evidence>
<comment type="subunit">
    <text evidence="2">Monomer. Binds 30S ribosomal subunits, but not 50S ribosomal subunits or 70S ribosomes.</text>
</comment>
<gene>
    <name evidence="2 3" type="primary">rbfA</name>
    <name evidence="3" type="ORF">ACFQ5M_12130</name>
</gene>